<sequence length="94" mass="10671">MIDFRTLPINVKRELVYHTRMTTLAVIALSQQTDSSPEFWMGQVATLAYQNTQEMSDSQVEEVIEAIEHQRCRGYGGTRIEVNPDRPATPDESA</sequence>
<dbReference type="EMBL" id="PVWG01000005">
    <property type="protein sequence ID" value="PSB20541.1"/>
    <property type="molecule type" value="Genomic_DNA"/>
</dbReference>
<comment type="caution">
    <text evidence="2">The sequence shown here is derived from an EMBL/GenBank/DDBJ whole genome shotgun (WGS) entry which is preliminary data.</text>
</comment>
<dbReference type="Proteomes" id="UP000238634">
    <property type="component" value="Unassembled WGS sequence"/>
</dbReference>
<gene>
    <name evidence="2" type="ORF">C7B65_06450</name>
</gene>
<reference evidence="2 3" key="2">
    <citation type="submission" date="2018-03" db="EMBL/GenBank/DDBJ databases">
        <title>The ancient ancestry and fast evolution of plastids.</title>
        <authorList>
            <person name="Moore K.R."/>
            <person name="Magnabosco C."/>
            <person name="Momper L."/>
            <person name="Gold D.A."/>
            <person name="Bosak T."/>
            <person name="Fournier G.P."/>
        </authorList>
    </citation>
    <scope>NUCLEOTIDE SEQUENCE [LARGE SCALE GENOMIC DNA]</scope>
    <source>
        <strain evidence="2 3">ULC007</strain>
    </source>
</reference>
<evidence type="ECO:0000256" key="1">
    <source>
        <dbReference type="SAM" id="MobiDB-lite"/>
    </source>
</evidence>
<evidence type="ECO:0000313" key="3">
    <source>
        <dbReference type="Proteomes" id="UP000238634"/>
    </source>
</evidence>
<proteinExistence type="predicted"/>
<dbReference type="AlphaFoldDB" id="A0A2T1DJB5"/>
<organism evidence="2 3">
    <name type="scientific">Phormidesmis priestleyi ULC007</name>
    <dbReference type="NCBI Taxonomy" id="1920490"/>
    <lineage>
        <taxon>Bacteria</taxon>
        <taxon>Bacillati</taxon>
        <taxon>Cyanobacteriota</taxon>
        <taxon>Cyanophyceae</taxon>
        <taxon>Leptolyngbyales</taxon>
        <taxon>Leptolyngbyaceae</taxon>
        <taxon>Phormidesmis</taxon>
    </lineage>
</organism>
<accession>A0A2T1DJB5</accession>
<keyword evidence="3" id="KW-1185">Reference proteome</keyword>
<dbReference type="RefSeq" id="WP_073070010.1">
    <property type="nucleotide sequence ID" value="NZ_MPPI01000005.1"/>
</dbReference>
<dbReference type="STRING" id="1920490.GCA_001895925_02570"/>
<feature type="region of interest" description="Disordered" evidence="1">
    <location>
        <begin position="75"/>
        <end position="94"/>
    </location>
</feature>
<reference evidence="2 3" key="1">
    <citation type="submission" date="2018-02" db="EMBL/GenBank/DDBJ databases">
        <authorList>
            <person name="Cohen D.B."/>
            <person name="Kent A.D."/>
        </authorList>
    </citation>
    <scope>NUCLEOTIDE SEQUENCE [LARGE SCALE GENOMIC DNA]</scope>
    <source>
        <strain evidence="2 3">ULC007</strain>
    </source>
</reference>
<evidence type="ECO:0000313" key="2">
    <source>
        <dbReference type="EMBL" id="PSB20541.1"/>
    </source>
</evidence>
<name>A0A2T1DJB5_9CYAN</name>
<protein>
    <submittedName>
        <fullName evidence="2">Uncharacterized protein</fullName>
    </submittedName>
</protein>